<gene>
    <name evidence="7" type="ORF">HNAJ_LOCUS6183</name>
</gene>
<reference evidence="9" key="1">
    <citation type="submission" date="2017-02" db="UniProtKB">
        <authorList>
            <consortium name="WormBaseParasite"/>
        </authorList>
    </citation>
    <scope>IDENTIFICATION</scope>
</reference>
<comment type="pathway">
    <text evidence="1">Nucleotide-sugar biosynthesis; UDP-N-acetyl-alpha-D-glucosamine biosynthesis; UDP-N-acetyl-alpha-D-glucosamine from N-acetyl-alpha-D-glucosamine 1-phosphate: step 1/1.</text>
</comment>
<name>A0A0R3TGJ6_RODNA</name>
<evidence type="ECO:0000256" key="4">
    <source>
        <dbReference type="ARBA" id="ARBA00022679"/>
    </source>
</evidence>
<dbReference type="WBParaSite" id="HNAJ_0000618701-mRNA-1">
    <property type="protein sequence ID" value="HNAJ_0000618701-mRNA-1"/>
    <property type="gene ID" value="HNAJ_0000618701"/>
</dbReference>
<evidence type="ECO:0000256" key="3">
    <source>
        <dbReference type="ARBA" id="ARBA00012457"/>
    </source>
</evidence>
<evidence type="ECO:0000256" key="5">
    <source>
        <dbReference type="ARBA" id="ARBA00022695"/>
    </source>
</evidence>
<evidence type="ECO:0000313" key="7">
    <source>
        <dbReference type="EMBL" id="VDO02043.1"/>
    </source>
</evidence>
<proteinExistence type="inferred from homology"/>
<keyword evidence="8" id="KW-1185">Reference proteome</keyword>
<dbReference type="EMBL" id="UZAE01006255">
    <property type="protein sequence ID" value="VDO02043.1"/>
    <property type="molecule type" value="Genomic_DNA"/>
</dbReference>
<evidence type="ECO:0000313" key="9">
    <source>
        <dbReference type="WBParaSite" id="HNAJ_0000618701-mRNA-1"/>
    </source>
</evidence>
<dbReference type="SUPFAM" id="SSF53448">
    <property type="entry name" value="Nucleotide-diphospho-sugar transferases"/>
    <property type="match status" value="1"/>
</dbReference>
<dbReference type="Gene3D" id="3.90.550.10">
    <property type="entry name" value="Spore Coat Polysaccharide Biosynthesis Protein SpsA, Chain A"/>
    <property type="match status" value="1"/>
</dbReference>
<dbReference type="Proteomes" id="UP000278807">
    <property type="component" value="Unassembled WGS sequence"/>
</dbReference>
<dbReference type="EC" id="2.7.7.23" evidence="3"/>
<keyword evidence="5" id="KW-0548">Nucleotidyltransferase</keyword>
<accession>A0A0R3TGJ6</accession>
<evidence type="ECO:0000256" key="6">
    <source>
        <dbReference type="ARBA" id="ARBA00048493"/>
    </source>
</evidence>
<evidence type="ECO:0000256" key="1">
    <source>
        <dbReference type="ARBA" id="ARBA00005208"/>
    </source>
</evidence>
<dbReference type="GO" id="GO:0006048">
    <property type="term" value="P:UDP-N-acetylglucosamine biosynthetic process"/>
    <property type="evidence" value="ECO:0007669"/>
    <property type="project" value="TreeGrafter"/>
</dbReference>
<dbReference type="PANTHER" id="PTHR11952:SF2">
    <property type="entry name" value="LD24639P"/>
    <property type="match status" value="1"/>
</dbReference>
<dbReference type="AlphaFoldDB" id="A0A0R3TGJ6"/>
<sequence length="290" mass="32872">MLADISQVKPLLDVNGQSHLYKFWDDISDGDKGHYFDELVSLNLDRINSAYKKKVAVVLLAGGQGTRLGSENPKGMYNVGLPSNRSLFQIQAERLLNLCRKVSKEIGQQIFIPWYIMTSDCTQKLTEEYFRQNNYFGYSRDHVIFFEQFNHPVLDMKGKILMKTKSSLCWSPEGNGGLYRALADRGILQNMKSRGIQYVHIYGVDNVLIQMADPAFTGFCICRAADCAVRVVEKVDPNEPIGVVGVVDGKYRVNYCLLFPTICNLLFVIHFISVRGSAYGHLTFTITHYK</sequence>
<dbReference type="InterPro" id="IPR029044">
    <property type="entry name" value="Nucleotide-diphossugar_trans"/>
</dbReference>
<organism evidence="9">
    <name type="scientific">Rodentolepis nana</name>
    <name type="common">Dwarf tapeworm</name>
    <name type="synonym">Hymenolepis nana</name>
    <dbReference type="NCBI Taxonomy" id="102285"/>
    <lineage>
        <taxon>Eukaryota</taxon>
        <taxon>Metazoa</taxon>
        <taxon>Spiralia</taxon>
        <taxon>Lophotrochozoa</taxon>
        <taxon>Platyhelminthes</taxon>
        <taxon>Cestoda</taxon>
        <taxon>Eucestoda</taxon>
        <taxon>Cyclophyllidea</taxon>
        <taxon>Hymenolepididae</taxon>
        <taxon>Rodentolepis</taxon>
    </lineage>
</organism>
<comment type="catalytic activity">
    <reaction evidence="6">
        <text>N-acetyl-alpha-D-glucosamine 1-phosphate + UTP + H(+) = UDP-N-acetyl-alpha-D-glucosamine + diphosphate</text>
        <dbReference type="Rhea" id="RHEA:13509"/>
        <dbReference type="ChEBI" id="CHEBI:15378"/>
        <dbReference type="ChEBI" id="CHEBI:33019"/>
        <dbReference type="ChEBI" id="CHEBI:46398"/>
        <dbReference type="ChEBI" id="CHEBI:57705"/>
        <dbReference type="ChEBI" id="CHEBI:57776"/>
        <dbReference type="EC" id="2.7.7.23"/>
    </reaction>
</comment>
<dbReference type="STRING" id="102285.A0A0R3TGJ6"/>
<protein>
    <recommendedName>
        <fullName evidence="3">UDP-N-acetylglucosamine diphosphorylase</fullName>
        <ecNumber evidence="3">2.7.7.23</ecNumber>
    </recommendedName>
</protein>
<evidence type="ECO:0000313" key="8">
    <source>
        <dbReference type="Proteomes" id="UP000278807"/>
    </source>
</evidence>
<dbReference type="PANTHER" id="PTHR11952">
    <property type="entry name" value="UDP- GLUCOSE PYROPHOSPHORYLASE"/>
    <property type="match status" value="1"/>
</dbReference>
<keyword evidence="4" id="KW-0808">Transferase</keyword>
<dbReference type="InterPro" id="IPR002618">
    <property type="entry name" value="UDPGP_fam"/>
</dbReference>
<comment type="similarity">
    <text evidence="2">Belongs to the UDPGP type 1 family.</text>
</comment>
<evidence type="ECO:0000256" key="2">
    <source>
        <dbReference type="ARBA" id="ARBA00010401"/>
    </source>
</evidence>
<reference evidence="7 8" key="2">
    <citation type="submission" date="2018-11" db="EMBL/GenBank/DDBJ databases">
        <authorList>
            <consortium name="Pathogen Informatics"/>
        </authorList>
    </citation>
    <scope>NUCLEOTIDE SEQUENCE [LARGE SCALE GENOMIC DNA]</scope>
</reference>
<dbReference type="GO" id="GO:0003977">
    <property type="term" value="F:UDP-N-acetylglucosamine diphosphorylase activity"/>
    <property type="evidence" value="ECO:0007669"/>
    <property type="project" value="UniProtKB-EC"/>
</dbReference>
<dbReference type="OrthoDB" id="532420at2759"/>
<dbReference type="InterPro" id="IPR039741">
    <property type="entry name" value="UDP-sugar_pyrophosphorylase"/>
</dbReference>
<dbReference type="Pfam" id="PF01704">
    <property type="entry name" value="UDPGP"/>
    <property type="match status" value="1"/>
</dbReference>